<accession>A0A562TGJ8</accession>
<dbReference type="CDD" id="cd01949">
    <property type="entry name" value="GGDEF"/>
    <property type="match status" value="1"/>
</dbReference>
<dbReference type="Proteomes" id="UP000320593">
    <property type="component" value="Unassembled WGS sequence"/>
</dbReference>
<dbReference type="OrthoDB" id="9812260at2"/>
<gene>
    <name evidence="3" type="ORF">JM93_00208</name>
</gene>
<keyword evidence="4" id="KW-1185">Reference proteome</keyword>
<proteinExistence type="predicted"/>
<evidence type="ECO:0000313" key="3">
    <source>
        <dbReference type="EMBL" id="TWI92665.1"/>
    </source>
</evidence>
<keyword evidence="1" id="KW-1133">Transmembrane helix</keyword>
<dbReference type="PROSITE" id="PS50887">
    <property type="entry name" value="GGDEF"/>
    <property type="match status" value="1"/>
</dbReference>
<evidence type="ECO:0000313" key="4">
    <source>
        <dbReference type="Proteomes" id="UP000320593"/>
    </source>
</evidence>
<dbReference type="PANTHER" id="PTHR46663">
    <property type="entry name" value="DIGUANYLATE CYCLASE DGCT-RELATED"/>
    <property type="match status" value="1"/>
</dbReference>
<dbReference type="Pfam" id="PF00990">
    <property type="entry name" value="GGDEF"/>
    <property type="match status" value="1"/>
</dbReference>
<dbReference type="PANTHER" id="PTHR46663:SF4">
    <property type="entry name" value="DIGUANYLATE CYCLASE DGCT-RELATED"/>
    <property type="match status" value="1"/>
</dbReference>
<dbReference type="AlphaFoldDB" id="A0A562TGJ8"/>
<dbReference type="SUPFAM" id="SSF55073">
    <property type="entry name" value="Nucleotide cyclase"/>
    <property type="match status" value="1"/>
</dbReference>
<dbReference type="RefSeq" id="WP_145340204.1">
    <property type="nucleotide sequence ID" value="NZ_SMLY01000087.1"/>
</dbReference>
<dbReference type="EMBL" id="VLLF01000001">
    <property type="protein sequence ID" value="TWI92665.1"/>
    <property type="molecule type" value="Genomic_DNA"/>
</dbReference>
<dbReference type="SMART" id="SM00267">
    <property type="entry name" value="GGDEF"/>
    <property type="match status" value="1"/>
</dbReference>
<dbReference type="InterPro" id="IPR029787">
    <property type="entry name" value="Nucleotide_cyclase"/>
</dbReference>
<dbReference type="Gene3D" id="3.30.70.270">
    <property type="match status" value="1"/>
</dbReference>
<dbReference type="NCBIfam" id="TIGR00254">
    <property type="entry name" value="GGDEF"/>
    <property type="match status" value="1"/>
</dbReference>
<dbReference type="InterPro" id="IPR000160">
    <property type="entry name" value="GGDEF_dom"/>
</dbReference>
<evidence type="ECO:0000256" key="1">
    <source>
        <dbReference type="SAM" id="Phobius"/>
    </source>
</evidence>
<dbReference type="InterPro" id="IPR052163">
    <property type="entry name" value="DGC-Regulatory_Protein"/>
</dbReference>
<name>A0A562TGJ8_9HYPH</name>
<dbReference type="InterPro" id="IPR043128">
    <property type="entry name" value="Rev_trsase/Diguanyl_cyclase"/>
</dbReference>
<organism evidence="3 4">
    <name type="scientific">Roseibium hamelinense</name>
    <dbReference type="NCBI Taxonomy" id="150831"/>
    <lineage>
        <taxon>Bacteria</taxon>
        <taxon>Pseudomonadati</taxon>
        <taxon>Pseudomonadota</taxon>
        <taxon>Alphaproteobacteria</taxon>
        <taxon>Hyphomicrobiales</taxon>
        <taxon>Stappiaceae</taxon>
        <taxon>Roseibium</taxon>
    </lineage>
</organism>
<reference evidence="3 4" key="1">
    <citation type="submission" date="2019-07" db="EMBL/GenBank/DDBJ databases">
        <title>Genomic Encyclopedia of Archaeal and Bacterial Type Strains, Phase II (KMG-II): from individual species to whole genera.</title>
        <authorList>
            <person name="Goeker M."/>
        </authorList>
    </citation>
    <scope>NUCLEOTIDE SEQUENCE [LARGE SCALE GENOMIC DNA]</scope>
    <source>
        <strain evidence="3 4">ATCC BAA-252</strain>
    </source>
</reference>
<comment type="caution">
    <text evidence="3">The sequence shown here is derived from an EMBL/GenBank/DDBJ whole genome shotgun (WGS) entry which is preliminary data.</text>
</comment>
<sequence>MRPPVLSVIRRNPLLISVLAGSLLWGGVVAALDRLIDWQVEVSIKQNAETRATRWANSFFDSADDFRRLVEQGITTPDQVNRIEDSFALVDVIRFEIFDRNGMQTFLSDAGILEPSDVFNSTAKSAFDSGQTLVFFHEHEDDDESRQADIENYVEVYIPARLPNGERIGAMEVYVDVSTLKEALEDTFQRISWYLITGTVLVLLFPAIAYVHRTRQLMRKDRELLELTRYDQLTGTLDRNSIADMLETIFSQRNSGAGLGILFVDVDYFKQVNDQYGHQCGDKLLQHVAGILQSSTRAPTDIVGRYGGDEFVLLCPGVDLDELRKVYRRLIENARTPCTHQGNSYVPSLSVGAYVATSQDTERTALHKADLAVYQAKKNGRGQVVEYSDHLQNLFDRKPEDKSA</sequence>
<evidence type="ECO:0000259" key="2">
    <source>
        <dbReference type="PROSITE" id="PS50887"/>
    </source>
</evidence>
<keyword evidence="1" id="KW-0812">Transmembrane</keyword>
<keyword evidence="1" id="KW-0472">Membrane</keyword>
<feature type="domain" description="GGDEF" evidence="2">
    <location>
        <begin position="257"/>
        <end position="389"/>
    </location>
</feature>
<feature type="transmembrane region" description="Helical" evidence="1">
    <location>
        <begin position="191"/>
        <end position="212"/>
    </location>
</feature>
<protein>
    <submittedName>
        <fullName evidence="3">Diguanylate cyclase (GGDEF)-like protein</fullName>
    </submittedName>
</protein>